<dbReference type="InterPro" id="IPR015424">
    <property type="entry name" value="PyrdxlP-dep_Trfase"/>
</dbReference>
<comment type="caution">
    <text evidence="5">The sequence shown here is derived from an EMBL/GenBank/DDBJ whole genome shotgun (WGS) entry which is preliminary data.</text>
</comment>
<dbReference type="PANTHER" id="PTHR30244">
    <property type="entry name" value="TRANSAMINASE"/>
    <property type="match status" value="1"/>
</dbReference>
<keyword evidence="3 4" id="KW-0663">Pyridoxal phosphate</keyword>
<feature type="modified residue" description="N6-(pyridoxal phosphate)lysine" evidence="3">
    <location>
        <position position="179"/>
    </location>
</feature>
<reference evidence="5 6" key="1">
    <citation type="submission" date="2017-01" db="EMBL/GenBank/DDBJ databases">
        <title>The cable genome- insights into the physiology and evolution of filamentous bacteria capable of sulfide oxidation via long distance electron transfer.</title>
        <authorList>
            <person name="Schreiber L."/>
            <person name="Bjerg J.T."/>
            <person name="Boggild A."/>
            <person name="Van De Vossenberg J."/>
            <person name="Meysman F."/>
            <person name="Nielsen L.P."/>
            <person name="Schramm A."/>
            <person name="Kjeldsen K.U."/>
        </authorList>
    </citation>
    <scope>NUCLEOTIDE SEQUENCE [LARGE SCALE GENOMIC DNA]</scope>
    <source>
        <strain evidence="5">MCF</strain>
    </source>
</reference>
<evidence type="ECO:0000313" key="5">
    <source>
        <dbReference type="EMBL" id="RWX45066.1"/>
    </source>
</evidence>
<dbReference type="GO" id="GO:0008483">
    <property type="term" value="F:transaminase activity"/>
    <property type="evidence" value="ECO:0007669"/>
    <property type="project" value="TreeGrafter"/>
</dbReference>
<dbReference type="AlphaFoldDB" id="A0A444IW56"/>
<sequence>MGEKELDFIHEAFASNYIAPVGPQIEAFEQEFAETVGAKYAVAVSSGTAALHLLLRYAGVGSGDLVFCSTFTFVGSANPILYQGGRPIFIDSDYSSWNMDPALLVSALDRHAAQKCLPKAVILVHLYGQPADIDPIQVACNKHGVFLIEDAAEALGAEYKGKSPGTFGLAGFFSFNGNKIITTSGGGMIVSDDETLIKKVKFWATQAKDNASYYQHSEMGYNYRMSNVLAAIGRGQLRVLSDRVQKKREIFERYYEKLSSLPGISFMPEPGFAHSTRWLTCLTVDPIKAGVDRDTVLNELEKNNIEARPTWKPMHMQPLFRRYGGHRTVAERLFANGICLPSGTNMNEEDIKRVVKVIYSCWGT</sequence>
<name>A0A444IW56_9BACT</name>
<dbReference type="PANTHER" id="PTHR30244:SF34">
    <property type="entry name" value="DTDP-4-AMINO-4,6-DIDEOXYGALACTOSE TRANSAMINASE"/>
    <property type="match status" value="1"/>
</dbReference>
<dbReference type="CDD" id="cd00616">
    <property type="entry name" value="AHBA_syn"/>
    <property type="match status" value="1"/>
</dbReference>
<evidence type="ECO:0000313" key="6">
    <source>
        <dbReference type="Proteomes" id="UP000287853"/>
    </source>
</evidence>
<dbReference type="PIRSF" id="PIRSF000390">
    <property type="entry name" value="PLP_StrS"/>
    <property type="match status" value="1"/>
</dbReference>
<dbReference type="InterPro" id="IPR000653">
    <property type="entry name" value="DegT/StrS_aminotransferase"/>
</dbReference>
<dbReference type="EMBL" id="MTKO01000083">
    <property type="protein sequence ID" value="RWX45066.1"/>
    <property type="molecule type" value="Genomic_DNA"/>
</dbReference>
<organism evidence="5 6">
    <name type="scientific">Candidatus Electrothrix aarhusensis</name>
    <dbReference type="NCBI Taxonomy" id="1859131"/>
    <lineage>
        <taxon>Bacteria</taxon>
        <taxon>Pseudomonadati</taxon>
        <taxon>Thermodesulfobacteriota</taxon>
        <taxon>Desulfobulbia</taxon>
        <taxon>Desulfobulbales</taxon>
        <taxon>Desulfobulbaceae</taxon>
        <taxon>Candidatus Electrothrix</taxon>
    </lineage>
</organism>
<dbReference type="SUPFAM" id="SSF53383">
    <property type="entry name" value="PLP-dependent transferases"/>
    <property type="match status" value="1"/>
</dbReference>
<dbReference type="Pfam" id="PF01041">
    <property type="entry name" value="DegT_DnrJ_EryC1"/>
    <property type="match status" value="1"/>
</dbReference>
<dbReference type="InterPro" id="IPR015422">
    <property type="entry name" value="PyrdxlP-dep_Trfase_small"/>
</dbReference>
<dbReference type="InterPro" id="IPR015421">
    <property type="entry name" value="PyrdxlP-dep_Trfase_major"/>
</dbReference>
<feature type="active site" description="Proton acceptor" evidence="2">
    <location>
        <position position="179"/>
    </location>
</feature>
<comment type="similarity">
    <text evidence="1 4">Belongs to the DegT/DnrJ/EryC1 family.</text>
</comment>
<dbReference type="GO" id="GO:0000271">
    <property type="term" value="P:polysaccharide biosynthetic process"/>
    <property type="evidence" value="ECO:0007669"/>
    <property type="project" value="TreeGrafter"/>
</dbReference>
<protein>
    <submittedName>
        <fullName evidence="5">dTDP-4-amino-4,6-dideoxygalactose transaminase</fullName>
    </submittedName>
</protein>
<evidence type="ECO:0000256" key="3">
    <source>
        <dbReference type="PIRSR" id="PIRSR000390-2"/>
    </source>
</evidence>
<dbReference type="Proteomes" id="UP000287853">
    <property type="component" value="Unassembled WGS sequence"/>
</dbReference>
<dbReference type="GO" id="GO:0030170">
    <property type="term" value="F:pyridoxal phosphate binding"/>
    <property type="evidence" value="ECO:0007669"/>
    <property type="project" value="TreeGrafter"/>
</dbReference>
<accession>A0A444IW56</accession>
<evidence type="ECO:0000256" key="2">
    <source>
        <dbReference type="PIRSR" id="PIRSR000390-1"/>
    </source>
</evidence>
<gene>
    <name evidence="5" type="ORF">H206_02388</name>
</gene>
<keyword evidence="6" id="KW-1185">Reference proteome</keyword>
<dbReference type="Gene3D" id="3.40.640.10">
    <property type="entry name" value="Type I PLP-dependent aspartate aminotransferase-like (Major domain)"/>
    <property type="match status" value="1"/>
</dbReference>
<evidence type="ECO:0000256" key="4">
    <source>
        <dbReference type="RuleBase" id="RU004508"/>
    </source>
</evidence>
<evidence type="ECO:0000256" key="1">
    <source>
        <dbReference type="ARBA" id="ARBA00037999"/>
    </source>
</evidence>
<proteinExistence type="inferred from homology"/>
<dbReference type="Gene3D" id="3.90.1150.10">
    <property type="entry name" value="Aspartate Aminotransferase, domain 1"/>
    <property type="match status" value="1"/>
</dbReference>